<protein>
    <submittedName>
        <fullName evidence="1">SDR family NAD(P)-dependent oxidoreductase</fullName>
    </submittedName>
</protein>
<dbReference type="PANTHER" id="PTHR43544">
    <property type="entry name" value="SHORT-CHAIN DEHYDROGENASE/REDUCTASE"/>
    <property type="match status" value="1"/>
</dbReference>
<evidence type="ECO:0000313" key="2">
    <source>
        <dbReference type="Proteomes" id="UP000432089"/>
    </source>
</evidence>
<dbReference type="RefSeq" id="WP_150968622.1">
    <property type="nucleotide sequence ID" value="NZ_VZDO01000003.1"/>
</dbReference>
<dbReference type="Pfam" id="PF13561">
    <property type="entry name" value="adh_short_C2"/>
    <property type="match status" value="1"/>
</dbReference>
<gene>
    <name evidence="1" type="ORF">F6X38_05645</name>
</gene>
<organism evidence="1 2">
    <name type="scientific">Plantimonas leprariae</name>
    <dbReference type="NCBI Taxonomy" id="2615207"/>
    <lineage>
        <taxon>Bacteria</taxon>
        <taxon>Pseudomonadati</taxon>
        <taxon>Pseudomonadota</taxon>
        <taxon>Alphaproteobacteria</taxon>
        <taxon>Hyphomicrobiales</taxon>
        <taxon>Aurantimonadaceae</taxon>
        <taxon>Plantimonas</taxon>
    </lineage>
</organism>
<dbReference type="GO" id="GO:0005737">
    <property type="term" value="C:cytoplasm"/>
    <property type="evidence" value="ECO:0007669"/>
    <property type="project" value="TreeGrafter"/>
</dbReference>
<dbReference type="Proteomes" id="UP000432089">
    <property type="component" value="Unassembled WGS sequence"/>
</dbReference>
<accession>A0A7V7PRL7</accession>
<dbReference type="SUPFAM" id="SSF51735">
    <property type="entry name" value="NAD(P)-binding Rossmann-fold domains"/>
    <property type="match status" value="1"/>
</dbReference>
<dbReference type="AlphaFoldDB" id="A0A7V7PRL7"/>
<evidence type="ECO:0000313" key="1">
    <source>
        <dbReference type="EMBL" id="KAB0681367.1"/>
    </source>
</evidence>
<dbReference type="InterPro" id="IPR002347">
    <property type="entry name" value="SDR_fam"/>
</dbReference>
<comment type="caution">
    <text evidence="1">The sequence shown here is derived from an EMBL/GenBank/DDBJ whole genome shotgun (WGS) entry which is preliminary data.</text>
</comment>
<proteinExistence type="predicted"/>
<dbReference type="GO" id="GO:0016491">
    <property type="term" value="F:oxidoreductase activity"/>
    <property type="evidence" value="ECO:0007669"/>
    <property type="project" value="TreeGrafter"/>
</dbReference>
<dbReference type="EMBL" id="VZDO01000003">
    <property type="protein sequence ID" value="KAB0681367.1"/>
    <property type="molecule type" value="Genomic_DNA"/>
</dbReference>
<dbReference type="Gene3D" id="3.40.50.720">
    <property type="entry name" value="NAD(P)-binding Rossmann-like Domain"/>
    <property type="match status" value="1"/>
</dbReference>
<dbReference type="InterPro" id="IPR036291">
    <property type="entry name" value="NAD(P)-bd_dom_sf"/>
</dbReference>
<sequence length="247" mass="25432">MAPYGDNRRIPGVTGAIPTSLRDGYRAVVLGSTGGIGSALAALLAADPRCGEVVGLSRANGFDLLDEASVAARVRDAGSSGPIDLVFDATGALVIDGYGPEKSLRALDPAGMAMQFAVNAIGPALILKHFAPLLPRDRRSLFATLSARVGSIGDNRLGGWISYRASKAALNQIVRTGAIEIARTHPLAVVVALHPGTVATRLSDPFAGDRERLTPEASAAALLGVLDGLAPESSGGFFAYDGTTVDW</sequence>
<dbReference type="PANTHER" id="PTHR43544:SF12">
    <property type="entry name" value="NAD(P)-BINDING ROSSMANN-FOLD SUPERFAMILY PROTEIN"/>
    <property type="match status" value="1"/>
</dbReference>
<reference evidence="1 2" key="1">
    <citation type="submission" date="2019-09" db="EMBL/GenBank/DDBJ databases">
        <title>YIM 132180 draft genome.</title>
        <authorList>
            <person name="Zhang K."/>
        </authorList>
    </citation>
    <scope>NUCLEOTIDE SEQUENCE [LARGE SCALE GENOMIC DNA]</scope>
    <source>
        <strain evidence="1 2">YIM 132180</strain>
    </source>
</reference>
<dbReference type="PRINTS" id="PR00081">
    <property type="entry name" value="GDHRDH"/>
</dbReference>
<keyword evidence="2" id="KW-1185">Reference proteome</keyword>
<name>A0A7V7PRL7_9HYPH</name>
<dbReference type="InterPro" id="IPR051468">
    <property type="entry name" value="Fungal_SecMetab_SDRs"/>
</dbReference>